<dbReference type="Proteomes" id="UP000557872">
    <property type="component" value="Unassembled WGS sequence"/>
</dbReference>
<reference evidence="4 5" key="1">
    <citation type="submission" date="2020-07" db="EMBL/GenBank/DDBJ databases">
        <title>Roseicoccus Jingziensis gen. nov., sp. nov., isolated from coastal seawater.</title>
        <authorList>
            <person name="Feng X."/>
        </authorList>
    </citation>
    <scope>NUCLEOTIDE SEQUENCE [LARGE SCALE GENOMIC DNA]</scope>
    <source>
        <strain evidence="4 5">N1E253</strain>
    </source>
</reference>
<proteinExistence type="predicted"/>
<dbReference type="GO" id="GO:0016603">
    <property type="term" value="F:glutaminyl-peptide cyclotransferase activity"/>
    <property type="evidence" value="ECO:0007669"/>
    <property type="project" value="TreeGrafter"/>
</dbReference>
<dbReference type="AlphaFoldDB" id="A0A851GAZ7"/>
<dbReference type="Gene3D" id="3.40.630.10">
    <property type="entry name" value="Zn peptidases"/>
    <property type="match status" value="1"/>
</dbReference>
<dbReference type="InterPro" id="IPR007484">
    <property type="entry name" value="Peptidase_M28"/>
</dbReference>
<protein>
    <submittedName>
        <fullName evidence="4">M28 family peptidase</fullName>
    </submittedName>
</protein>
<evidence type="ECO:0000256" key="1">
    <source>
        <dbReference type="ARBA" id="ARBA00022679"/>
    </source>
</evidence>
<evidence type="ECO:0000259" key="3">
    <source>
        <dbReference type="Pfam" id="PF04389"/>
    </source>
</evidence>
<name>A0A851GAZ7_9BACT</name>
<dbReference type="Pfam" id="PF04389">
    <property type="entry name" value="Peptidase_M28"/>
    <property type="match status" value="1"/>
</dbReference>
<keyword evidence="2" id="KW-0012">Acyltransferase</keyword>
<feature type="domain" description="Peptidase M28" evidence="3">
    <location>
        <begin position="119"/>
        <end position="307"/>
    </location>
</feature>
<dbReference type="InterPro" id="IPR040234">
    <property type="entry name" value="QC/QCL"/>
</dbReference>
<dbReference type="PANTHER" id="PTHR12283:SF6">
    <property type="entry name" value="GLUTAMINYL-PEPTIDE CYCLOTRANSFERASE-RELATED"/>
    <property type="match status" value="1"/>
</dbReference>
<keyword evidence="5" id="KW-1185">Reference proteome</keyword>
<sequence length="315" mass="34502">MALSKKSRVIAIAIGLIALAGFLGFCLSKQDQHPHGQQAYDHTAAILAIGPRTAGSEGLKKAHRYISEELKKSGWTTVTQTVERDTPVGKRTFINLIARYDAAGIKTFEDAAKLPAKGILSAHLDSKEIPHLPNFLGADDAASACALMIVIAETLAKENPELAKQLELVFFDGEEAFNKDMSLETGDGLYGSRAYAITLYQRDPKPKFGINLDMVGHHDLQIAVPADSPTHLYHSLQRAAAKFGVQKHFGMADGGILDDHYYLNKAGVPTIDIIGADFHDSHWWHQEGDTMELISAKSLDISYQVTIEMLRELLP</sequence>
<dbReference type="GO" id="GO:0008270">
    <property type="term" value="F:zinc ion binding"/>
    <property type="evidence" value="ECO:0007669"/>
    <property type="project" value="TreeGrafter"/>
</dbReference>
<accession>A0A851GAZ7</accession>
<dbReference type="RefSeq" id="WP_178931289.1">
    <property type="nucleotide sequence ID" value="NZ_JACBAZ010000001.1"/>
</dbReference>
<keyword evidence="1" id="KW-0808">Transferase</keyword>
<dbReference type="EMBL" id="JACBAZ010000001">
    <property type="protein sequence ID" value="NWK54783.1"/>
    <property type="molecule type" value="Genomic_DNA"/>
</dbReference>
<dbReference type="PANTHER" id="PTHR12283">
    <property type="entry name" value="GLUTAMINYL-PEPTIDE CYCLOTRANSFERASE"/>
    <property type="match status" value="1"/>
</dbReference>
<gene>
    <name evidence="4" type="ORF">HW115_04130</name>
</gene>
<evidence type="ECO:0000313" key="5">
    <source>
        <dbReference type="Proteomes" id="UP000557872"/>
    </source>
</evidence>
<evidence type="ECO:0000313" key="4">
    <source>
        <dbReference type="EMBL" id="NWK54783.1"/>
    </source>
</evidence>
<organism evidence="4 5">
    <name type="scientific">Oceaniferula marina</name>
    <dbReference type="NCBI Taxonomy" id="2748318"/>
    <lineage>
        <taxon>Bacteria</taxon>
        <taxon>Pseudomonadati</taxon>
        <taxon>Verrucomicrobiota</taxon>
        <taxon>Verrucomicrobiia</taxon>
        <taxon>Verrucomicrobiales</taxon>
        <taxon>Verrucomicrobiaceae</taxon>
        <taxon>Oceaniferula</taxon>
    </lineage>
</organism>
<comment type="caution">
    <text evidence="4">The sequence shown here is derived from an EMBL/GenBank/DDBJ whole genome shotgun (WGS) entry which is preliminary data.</text>
</comment>
<evidence type="ECO:0000256" key="2">
    <source>
        <dbReference type="ARBA" id="ARBA00023315"/>
    </source>
</evidence>
<dbReference type="SUPFAM" id="SSF53187">
    <property type="entry name" value="Zn-dependent exopeptidases"/>
    <property type="match status" value="1"/>
</dbReference>